<dbReference type="VEuPathDB" id="FungiDB:BCV72DRAFT_238900"/>
<organism evidence="1">
    <name type="scientific">Rhizopus microsporus var. microsporus</name>
    <dbReference type="NCBI Taxonomy" id="86635"/>
    <lineage>
        <taxon>Eukaryota</taxon>
        <taxon>Fungi</taxon>
        <taxon>Fungi incertae sedis</taxon>
        <taxon>Mucoromycota</taxon>
        <taxon>Mucoromycotina</taxon>
        <taxon>Mucoromycetes</taxon>
        <taxon>Mucorales</taxon>
        <taxon>Mucorineae</taxon>
        <taxon>Rhizopodaceae</taxon>
        <taxon>Rhizopus</taxon>
    </lineage>
</organism>
<dbReference type="SUPFAM" id="SSF52047">
    <property type="entry name" value="RNI-like"/>
    <property type="match status" value="1"/>
</dbReference>
<dbReference type="InterPro" id="IPR032675">
    <property type="entry name" value="LRR_dom_sf"/>
</dbReference>
<evidence type="ECO:0008006" key="2">
    <source>
        <dbReference type="Google" id="ProtNLM"/>
    </source>
</evidence>
<dbReference type="EMBL" id="KV921866">
    <property type="protein sequence ID" value="ORE10388.1"/>
    <property type="molecule type" value="Genomic_DNA"/>
</dbReference>
<reference evidence="1" key="1">
    <citation type="journal article" date="2016" name="Proc. Natl. Acad. Sci. U.S.A.">
        <title>Lipid metabolic changes in an early divergent fungus govern the establishment of a mutualistic symbiosis with endobacteria.</title>
        <authorList>
            <person name="Lastovetsky O.A."/>
            <person name="Gaspar M.L."/>
            <person name="Mondo S.J."/>
            <person name="LaButti K.M."/>
            <person name="Sandor L."/>
            <person name="Grigoriev I.V."/>
            <person name="Henry S.A."/>
            <person name="Pawlowska T.E."/>
        </authorList>
    </citation>
    <scope>NUCLEOTIDE SEQUENCE [LARGE SCALE GENOMIC DNA]</scope>
    <source>
        <strain evidence="1">ATCC 52814</strain>
    </source>
</reference>
<dbReference type="Gene3D" id="3.80.10.10">
    <property type="entry name" value="Ribonuclease Inhibitor"/>
    <property type="match status" value="1"/>
</dbReference>
<protein>
    <recommendedName>
        <fullName evidence="2">F-box domain-containing protein</fullName>
    </recommendedName>
</protein>
<accession>A0A1X0RES6</accession>
<evidence type="ECO:0000313" key="1">
    <source>
        <dbReference type="EMBL" id="ORE10388.1"/>
    </source>
</evidence>
<dbReference type="Proteomes" id="UP000242414">
    <property type="component" value="Unassembled WGS sequence"/>
</dbReference>
<proteinExistence type="predicted"/>
<sequence length="503" mass="58349">MDKSTILTLGECIKEMDLRVRRGMSFEEFEQLVTYCPNVESIHVSTWLYRNCISTYLLEIDDDIKWSLRHIIANDPNNPYLELYLKYKDSIVSMNAPSDVKDLQFLASFPLLQTFRLPRYRIIKSMQEFMFIFDTCPKLTYVRIQAITEDASCLITNQGIYPSLTALKTKITFSSMTRSMTDYISTRFINLSSVTLDINQTDSPSFEENYIRLVNALMTPYKRRLSFTLALTDCHRPDDENAQIKFTRMLAKCAIEAFKLKPRAFNLIEVTKVEREPGIRICVDKELHCMLFTWAPFSCLIKQDALSGGAISRHLHKLKIESSRFTMDLSRDDCLSIGACIQIQELAFRCVVFRSAQNWHHNSLQTLSLSVVFVDSSFFPTLGRVFPKLKILKLGMGSIKVDGNEGVIDMQGLKLQRLNLAIRPRGYSGTIWLVVVKTHKEYVYIKIHKCRKFKVLTYEKAMEQERRTQFNERYYIYCYDIKELALHDKKITLYPNSTSSDAA</sequence>
<dbReference type="OrthoDB" id="10354280at2759"/>
<name>A0A1X0RES6_RHIZD</name>
<dbReference type="AlphaFoldDB" id="A0A1X0RES6"/>
<gene>
    <name evidence="1" type="ORF">BCV72DRAFT_238900</name>
</gene>